<proteinExistence type="predicted"/>
<dbReference type="Proteomes" id="UP000325081">
    <property type="component" value="Unassembled WGS sequence"/>
</dbReference>
<dbReference type="EMBL" id="BKCP01001558">
    <property type="protein sequence ID" value="GER27094.1"/>
    <property type="molecule type" value="Genomic_DNA"/>
</dbReference>
<protein>
    <submittedName>
        <fullName evidence="1">DNAJ heat shock N-terminal domain-containing protein</fullName>
    </submittedName>
</protein>
<dbReference type="AlphaFoldDB" id="A0A5A7P3I8"/>
<reference evidence="2" key="1">
    <citation type="journal article" date="2019" name="Curr. Biol.">
        <title>Genome Sequence of Striga asiatica Provides Insight into the Evolution of Plant Parasitism.</title>
        <authorList>
            <person name="Yoshida S."/>
            <person name="Kim S."/>
            <person name="Wafula E.K."/>
            <person name="Tanskanen J."/>
            <person name="Kim Y.M."/>
            <person name="Honaas L."/>
            <person name="Yang Z."/>
            <person name="Spallek T."/>
            <person name="Conn C.E."/>
            <person name="Ichihashi Y."/>
            <person name="Cheong K."/>
            <person name="Cui S."/>
            <person name="Der J.P."/>
            <person name="Gundlach H."/>
            <person name="Jiao Y."/>
            <person name="Hori C."/>
            <person name="Ishida J.K."/>
            <person name="Kasahara H."/>
            <person name="Kiba T."/>
            <person name="Kim M.S."/>
            <person name="Koo N."/>
            <person name="Laohavisit A."/>
            <person name="Lee Y.H."/>
            <person name="Lumba S."/>
            <person name="McCourt P."/>
            <person name="Mortimer J.C."/>
            <person name="Mutuku J.M."/>
            <person name="Nomura T."/>
            <person name="Sasaki-Sekimoto Y."/>
            <person name="Seto Y."/>
            <person name="Wang Y."/>
            <person name="Wakatake T."/>
            <person name="Sakakibara H."/>
            <person name="Demura T."/>
            <person name="Yamaguchi S."/>
            <person name="Yoneyama K."/>
            <person name="Manabe R.I."/>
            <person name="Nelson D.C."/>
            <person name="Schulman A.H."/>
            <person name="Timko M.P."/>
            <person name="dePamphilis C.W."/>
            <person name="Choi D."/>
            <person name="Shirasu K."/>
        </authorList>
    </citation>
    <scope>NUCLEOTIDE SEQUENCE [LARGE SCALE GENOMIC DNA]</scope>
    <source>
        <strain evidence="2">cv. UVA1</strain>
    </source>
</reference>
<dbReference type="OrthoDB" id="914245at2759"/>
<feature type="non-terminal residue" evidence="1">
    <location>
        <position position="1"/>
    </location>
</feature>
<organism evidence="1 2">
    <name type="scientific">Striga asiatica</name>
    <name type="common">Asiatic witchweed</name>
    <name type="synonym">Buchnera asiatica</name>
    <dbReference type="NCBI Taxonomy" id="4170"/>
    <lineage>
        <taxon>Eukaryota</taxon>
        <taxon>Viridiplantae</taxon>
        <taxon>Streptophyta</taxon>
        <taxon>Embryophyta</taxon>
        <taxon>Tracheophyta</taxon>
        <taxon>Spermatophyta</taxon>
        <taxon>Magnoliopsida</taxon>
        <taxon>eudicotyledons</taxon>
        <taxon>Gunneridae</taxon>
        <taxon>Pentapetalae</taxon>
        <taxon>asterids</taxon>
        <taxon>lamiids</taxon>
        <taxon>Lamiales</taxon>
        <taxon>Orobanchaceae</taxon>
        <taxon>Buchnereae</taxon>
        <taxon>Striga</taxon>
    </lineage>
</organism>
<gene>
    <name evidence="1" type="ORF">STAS_02771</name>
</gene>
<name>A0A5A7P3I8_STRAF</name>
<evidence type="ECO:0000313" key="2">
    <source>
        <dbReference type="Proteomes" id="UP000325081"/>
    </source>
</evidence>
<comment type="caution">
    <text evidence="1">The sequence shown here is derived from an EMBL/GenBank/DDBJ whole genome shotgun (WGS) entry which is preliminary data.</text>
</comment>
<evidence type="ECO:0000313" key="1">
    <source>
        <dbReference type="EMBL" id="GER27094.1"/>
    </source>
</evidence>
<sequence>SNSTATKNAYVWRAHCPSHHQAPFFSEYHLKLRTYETAPPQELENWKQTVGQTSEANSLPSLHLQWRQVEKSLHQKRNPDTNYLQLKKCLKGEEKWPQKKIQGTGMDQMGKALQEKMTAQIHGRNALVAADPFHPSSTLLLNRSSGGEKLPLAAEATNLGTDSQEVNARQSPGALDWPVHSDCSDHETSPNRYQISLFLTCPQHLFHRALRLWLKHQLRAPTSGQIQEESMSLLPLENASGPEQQFRTAYFVSTPEQTSSTAAVALSIESLGETSDLEISPAATLASKFMPPSSSRDNDEVASEYLAQLSTRAFMGLKEDACDFIDFNLSDAGTSFNLLEASVAMLCPSSGGTAGDAWLLMIIGSSRESPQTPCAGLLTRFDADAPGKPGHQQCLAQNLSAGSPFQRQGLEPVLLAQEMTMHACYHSLQPTIKHRQTSQMDKPTEAINIINGS</sequence>
<accession>A0A5A7P3I8</accession>
<keyword evidence="2" id="KW-1185">Reference proteome</keyword>
<keyword evidence="1" id="KW-0346">Stress response</keyword>